<name>A0A378TMN5_9MYCO</name>
<evidence type="ECO:0000256" key="3">
    <source>
        <dbReference type="ARBA" id="ARBA00022475"/>
    </source>
</evidence>
<feature type="domain" description="ABC transmembrane type-1" evidence="9">
    <location>
        <begin position="15"/>
        <end position="204"/>
    </location>
</feature>
<keyword evidence="2 8" id="KW-0813">Transport</keyword>
<dbReference type="GO" id="GO:0006865">
    <property type="term" value="P:amino acid transport"/>
    <property type="evidence" value="ECO:0007669"/>
    <property type="project" value="UniProtKB-KW"/>
</dbReference>
<evidence type="ECO:0000256" key="5">
    <source>
        <dbReference type="ARBA" id="ARBA00022970"/>
    </source>
</evidence>
<dbReference type="PROSITE" id="PS50928">
    <property type="entry name" value="ABC_TM1"/>
    <property type="match status" value="1"/>
</dbReference>
<keyword evidence="6 8" id="KW-1133">Transmembrane helix</keyword>
<evidence type="ECO:0000313" key="10">
    <source>
        <dbReference type="EMBL" id="STZ61123.1"/>
    </source>
</evidence>
<gene>
    <name evidence="10" type="primary">yecS_1</name>
    <name evidence="10" type="ORF">NCTC10821_04667</name>
</gene>
<dbReference type="GO" id="GO:0043190">
    <property type="term" value="C:ATP-binding cassette (ABC) transporter complex"/>
    <property type="evidence" value="ECO:0007669"/>
    <property type="project" value="InterPro"/>
</dbReference>
<dbReference type="EMBL" id="UGQT01000001">
    <property type="protein sequence ID" value="STZ61123.1"/>
    <property type="molecule type" value="Genomic_DNA"/>
</dbReference>
<evidence type="ECO:0000313" key="11">
    <source>
        <dbReference type="Proteomes" id="UP000254978"/>
    </source>
</evidence>
<dbReference type="PANTHER" id="PTHR30614:SF0">
    <property type="entry name" value="L-CYSTINE TRANSPORT SYSTEM PERMEASE PROTEIN TCYL"/>
    <property type="match status" value="1"/>
</dbReference>
<evidence type="ECO:0000256" key="1">
    <source>
        <dbReference type="ARBA" id="ARBA00004651"/>
    </source>
</evidence>
<dbReference type="CDD" id="cd06261">
    <property type="entry name" value="TM_PBP2"/>
    <property type="match status" value="1"/>
</dbReference>
<dbReference type="Pfam" id="PF00528">
    <property type="entry name" value="BPD_transp_1"/>
    <property type="match status" value="1"/>
</dbReference>
<comment type="similarity">
    <text evidence="8">Belongs to the binding-protein-dependent transport system permease family.</text>
</comment>
<dbReference type="SUPFAM" id="SSF161098">
    <property type="entry name" value="MetI-like"/>
    <property type="match status" value="1"/>
</dbReference>
<feature type="transmembrane region" description="Helical" evidence="8">
    <location>
        <begin position="51"/>
        <end position="72"/>
    </location>
</feature>
<keyword evidence="11" id="KW-1185">Reference proteome</keyword>
<dbReference type="Proteomes" id="UP000254978">
    <property type="component" value="Unassembled WGS sequence"/>
</dbReference>
<protein>
    <submittedName>
        <fullName evidence="10">ABC-type amino acid transport system, permease and periplasmic component</fullName>
    </submittedName>
</protein>
<dbReference type="NCBIfam" id="TIGR01726">
    <property type="entry name" value="HEQRo_perm_3TM"/>
    <property type="match status" value="1"/>
</dbReference>
<dbReference type="InterPro" id="IPR035906">
    <property type="entry name" value="MetI-like_sf"/>
</dbReference>
<keyword evidence="4 8" id="KW-0812">Transmembrane</keyword>
<keyword evidence="5" id="KW-0029">Amino-acid transport</keyword>
<dbReference type="RefSeq" id="WP_115280136.1">
    <property type="nucleotide sequence ID" value="NZ_AP022600.1"/>
</dbReference>
<comment type="subcellular location">
    <subcellularLocation>
        <location evidence="1 8">Cell membrane</location>
        <topology evidence="1 8">Multi-pass membrane protein</topology>
    </subcellularLocation>
</comment>
<keyword evidence="7 8" id="KW-0472">Membrane</keyword>
<evidence type="ECO:0000259" key="9">
    <source>
        <dbReference type="PROSITE" id="PS50928"/>
    </source>
</evidence>
<feature type="transmembrane region" description="Helical" evidence="8">
    <location>
        <begin position="12"/>
        <end position="39"/>
    </location>
</feature>
<organism evidence="10 11">
    <name type="scientific">Mycolicibacterium tokaiense</name>
    <dbReference type="NCBI Taxonomy" id="39695"/>
    <lineage>
        <taxon>Bacteria</taxon>
        <taxon>Bacillati</taxon>
        <taxon>Actinomycetota</taxon>
        <taxon>Actinomycetes</taxon>
        <taxon>Mycobacteriales</taxon>
        <taxon>Mycobacteriaceae</taxon>
        <taxon>Mycolicibacterium</taxon>
    </lineage>
</organism>
<evidence type="ECO:0000256" key="6">
    <source>
        <dbReference type="ARBA" id="ARBA00022989"/>
    </source>
</evidence>
<dbReference type="GO" id="GO:0022857">
    <property type="term" value="F:transmembrane transporter activity"/>
    <property type="evidence" value="ECO:0007669"/>
    <property type="project" value="InterPro"/>
</dbReference>
<dbReference type="PANTHER" id="PTHR30614">
    <property type="entry name" value="MEMBRANE COMPONENT OF AMINO ACID ABC TRANSPORTER"/>
    <property type="match status" value="1"/>
</dbReference>
<proteinExistence type="inferred from homology"/>
<evidence type="ECO:0000256" key="7">
    <source>
        <dbReference type="ARBA" id="ARBA00023136"/>
    </source>
</evidence>
<dbReference type="InterPro" id="IPR000515">
    <property type="entry name" value="MetI-like"/>
</dbReference>
<dbReference type="InterPro" id="IPR043429">
    <property type="entry name" value="ArtM/GltK/GlnP/TcyL/YhdX-like"/>
</dbReference>
<reference evidence="10 11" key="1">
    <citation type="submission" date="2018-06" db="EMBL/GenBank/DDBJ databases">
        <authorList>
            <consortium name="Pathogen Informatics"/>
            <person name="Doyle S."/>
        </authorList>
    </citation>
    <scope>NUCLEOTIDE SEQUENCE [LARGE SCALE GENOMIC DNA]</scope>
    <source>
        <strain evidence="10 11">NCTC10821</strain>
    </source>
</reference>
<feature type="transmembrane region" description="Helical" evidence="8">
    <location>
        <begin position="185"/>
        <end position="204"/>
    </location>
</feature>
<evidence type="ECO:0000256" key="2">
    <source>
        <dbReference type="ARBA" id="ARBA00022448"/>
    </source>
</evidence>
<keyword evidence="3" id="KW-1003">Cell membrane</keyword>
<evidence type="ECO:0000256" key="8">
    <source>
        <dbReference type="RuleBase" id="RU363032"/>
    </source>
</evidence>
<dbReference type="Gene3D" id="1.10.3720.10">
    <property type="entry name" value="MetI-like"/>
    <property type="match status" value="1"/>
</dbReference>
<dbReference type="OrthoDB" id="9814902at2"/>
<sequence>MDAVLDNLPYLAQGFVVTLGCAAGALVLALALGAVLGTLDYSTHTAVVRWAIRAFVGLFRNTPFLVQLYIWYFGLPYLGIELSPLVAGLAGLGLYGASYVTEIVRGAMTGVGREQEEAGLSAGLTRWDVTTRIVWPQAFTGMIPALTNEMVALIKNTSLLGFITVTELTLRTQQAISSTFASLPLYLTAGAMYLVVNVALTALARRLEKRLARTGRGSALQGATRQEVGAGA</sequence>
<dbReference type="InterPro" id="IPR010065">
    <property type="entry name" value="AA_ABC_transptr_permease_3TM"/>
</dbReference>
<evidence type="ECO:0000256" key="4">
    <source>
        <dbReference type="ARBA" id="ARBA00022692"/>
    </source>
</evidence>
<dbReference type="AlphaFoldDB" id="A0A378TMN5"/>
<accession>A0A378TMN5</accession>